<dbReference type="CDD" id="cd04480">
    <property type="entry name" value="RPA1_DBD_A_like"/>
    <property type="match status" value="1"/>
</dbReference>
<name>A0A444YEC1_ARAHY</name>
<dbReference type="Pfam" id="PF02721">
    <property type="entry name" value="DUF223"/>
    <property type="match status" value="1"/>
</dbReference>
<dbReference type="PANTHER" id="PTHR47165">
    <property type="entry name" value="OS03G0429900 PROTEIN"/>
    <property type="match status" value="1"/>
</dbReference>
<keyword evidence="3" id="KW-1185">Reference proteome</keyword>
<proteinExistence type="predicted"/>
<evidence type="ECO:0000313" key="3">
    <source>
        <dbReference type="Proteomes" id="UP000289738"/>
    </source>
</evidence>
<sequence>MVPLMEWNINSHLPHKFLLRYRVLGPTRRCMRNQSRMELVLGLNLQPGSTENREWLFWVNCFLCECFEVVIERRDSSGKHAREYTVYIGGVGSMSLAIDAIRKISPWKESWTIEAKILTIWEDATIVNENIQKLLHMVLMDKQHHKIQATIEDDLISTFIDRLKEGEVFIISNFKVIPNLGLVRVTRHHFRILFKCSTSVVACFKYSHTQPWFKCNFYGPDSSERRDVECNGKILKVLTLEVFADGKKISCNFVGDCPALLDMNTLKRYQRPPVVILQSFKIKVNGDKVSLQNVINISRVLINPDMQETVNFLNQYGIGSHHFSRLCSNEVGDLVCVMDDESFDWKLIRTIDNLKANNEDGQYFVVGKIKEIVEDPEWWFFLMFAVILL</sequence>
<evidence type="ECO:0000313" key="2">
    <source>
        <dbReference type="EMBL" id="RYR00280.1"/>
    </source>
</evidence>
<organism evidence="2 3">
    <name type="scientific">Arachis hypogaea</name>
    <name type="common">Peanut</name>
    <dbReference type="NCBI Taxonomy" id="3818"/>
    <lineage>
        <taxon>Eukaryota</taxon>
        <taxon>Viridiplantae</taxon>
        <taxon>Streptophyta</taxon>
        <taxon>Embryophyta</taxon>
        <taxon>Tracheophyta</taxon>
        <taxon>Spermatophyta</taxon>
        <taxon>Magnoliopsida</taxon>
        <taxon>eudicotyledons</taxon>
        <taxon>Gunneridae</taxon>
        <taxon>Pentapetalae</taxon>
        <taxon>rosids</taxon>
        <taxon>fabids</taxon>
        <taxon>Fabales</taxon>
        <taxon>Fabaceae</taxon>
        <taxon>Papilionoideae</taxon>
        <taxon>50 kb inversion clade</taxon>
        <taxon>dalbergioids sensu lato</taxon>
        <taxon>Dalbergieae</taxon>
        <taxon>Pterocarpus clade</taxon>
        <taxon>Arachis</taxon>
    </lineage>
</organism>
<dbReference type="InterPro" id="IPR012340">
    <property type="entry name" value="NA-bd_OB-fold"/>
</dbReference>
<feature type="domain" description="Replication protein A 70 kDa DNA-binding subunit B/D first OB fold" evidence="1">
    <location>
        <begin position="99"/>
        <end position="203"/>
    </location>
</feature>
<protein>
    <recommendedName>
        <fullName evidence="1">Replication protein A 70 kDa DNA-binding subunit B/D first OB fold domain-containing protein</fullName>
    </recommendedName>
</protein>
<dbReference type="EMBL" id="SDMP01000017">
    <property type="protein sequence ID" value="RYR00280.1"/>
    <property type="molecule type" value="Genomic_DNA"/>
</dbReference>
<dbReference type="STRING" id="3818.A0A444YEC1"/>
<evidence type="ECO:0000259" key="1">
    <source>
        <dbReference type="Pfam" id="PF02721"/>
    </source>
</evidence>
<dbReference type="SUPFAM" id="SSF50249">
    <property type="entry name" value="Nucleic acid-binding proteins"/>
    <property type="match status" value="2"/>
</dbReference>
<gene>
    <name evidence="2" type="ORF">Ahy_B07g088395</name>
</gene>
<comment type="caution">
    <text evidence="2">The sequence shown here is derived from an EMBL/GenBank/DDBJ whole genome shotgun (WGS) entry which is preliminary data.</text>
</comment>
<dbReference type="Gene3D" id="2.40.50.140">
    <property type="entry name" value="Nucleic acid-binding proteins"/>
    <property type="match status" value="2"/>
</dbReference>
<dbReference type="PANTHER" id="PTHR47165:SF4">
    <property type="entry name" value="OS03G0429900 PROTEIN"/>
    <property type="match status" value="1"/>
</dbReference>
<dbReference type="Proteomes" id="UP000289738">
    <property type="component" value="Chromosome B07"/>
</dbReference>
<dbReference type="AlphaFoldDB" id="A0A444YEC1"/>
<dbReference type="InterPro" id="IPR003871">
    <property type="entry name" value="RFA1B/D_OB_1st"/>
</dbReference>
<reference evidence="2 3" key="1">
    <citation type="submission" date="2019-01" db="EMBL/GenBank/DDBJ databases">
        <title>Sequencing of cultivated peanut Arachis hypogaea provides insights into genome evolution and oil improvement.</title>
        <authorList>
            <person name="Chen X."/>
        </authorList>
    </citation>
    <scope>NUCLEOTIDE SEQUENCE [LARGE SCALE GENOMIC DNA]</scope>
    <source>
        <strain evidence="3">cv. Fuhuasheng</strain>
        <tissue evidence="2">Leaves</tissue>
    </source>
</reference>
<accession>A0A444YEC1</accession>